<dbReference type="GO" id="GO:0020037">
    <property type="term" value="F:heme binding"/>
    <property type="evidence" value="ECO:0007669"/>
    <property type="project" value="InterPro"/>
</dbReference>
<feature type="binding site" description="axial binding residue" evidence="5">
    <location>
        <position position="323"/>
    </location>
    <ligand>
        <name>heme</name>
        <dbReference type="ChEBI" id="CHEBI:30413"/>
    </ligand>
    <ligandPart>
        <name>Fe</name>
        <dbReference type="ChEBI" id="CHEBI:18248"/>
    </ligandPart>
</feature>
<gene>
    <name evidence="7" type="ORF">H2204_005880</name>
</gene>
<accession>A0AA39CY49</accession>
<keyword evidence="2 5" id="KW-0479">Metal-binding</keyword>
<dbReference type="PANTHER" id="PTHR46300">
    <property type="entry name" value="P450, PUTATIVE (EUROFUNG)-RELATED-RELATED"/>
    <property type="match status" value="1"/>
</dbReference>
<organism evidence="7 8">
    <name type="scientific">Knufia peltigerae</name>
    <dbReference type="NCBI Taxonomy" id="1002370"/>
    <lineage>
        <taxon>Eukaryota</taxon>
        <taxon>Fungi</taxon>
        <taxon>Dikarya</taxon>
        <taxon>Ascomycota</taxon>
        <taxon>Pezizomycotina</taxon>
        <taxon>Eurotiomycetes</taxon>
        <taxon>Chaetothyriomycetidae</taxon>
        <taxon>Chaetothyriales</taxon>
        <taxon>Trichomeriaceae</taxon>
        <taxon>Knufia</taxon>
    </lineage>
</organism>
<dbReference type="InterPro" id="IPR050364">
    <property type="entry name" value="Cytochrome_P450_fung"/>
</dbReference>
<dbReference type="PRINTS" id="PR00463">
    <property type="entry name" value="EP450I"/>
</dbReference>
<reference evidence="7" key="1">
    <citation type="submission" date="2022-10" db="EMBL/GenBank/DDBJ databases">
        <title>Culturing micro-colonial fungi from biological soil crusts in the Mojave desert and describing Neophaeococcomyces mojavensis, and introducing the new genera and species Taxawa tesnikishii.</title>
        <authorList>
            <person name="Kurbessoian T."/>
            <person name="Stajich J.E."/>
        </authorList>
    </citation>
    <scope>NUCLEOTIDE SEQUENCE</scope>
    <source>
        <strain evidence="7">TK_35</strain>
    </source>
</reference>
<keyword evidence="3 6" id="KW-0560">Oxidoreductase</keyword>
<evidence type="ECO:0000313" key="8">
    <source>
        <dbReference type="Proteomes" id="UP001172681"/>
    </source>
</evidence>
<keyword evidence="8" id="KW-1185">Reference proteome</keyword>
<evidence type="ECO:0000256" key="4">
    <source>
        <dbReference type="ARBA" id="ARBA00023004"/>
    </source>
</evidence>
<evidence type="ECO:0000313" key="7">
    <source>
        <dbReference type="EMBL" id="KAJ9635319.1"/>
    </source>
</evidence>
<evidence type="ECO:0000256" key="1">
    <source>
        <dbReference type="ARBA" id="ARBA00010617"/>
    </source>
</evidence>
<evidence type="ECO:0000256" key="5">
    <source>
        <dbReference type="PIRSR" id="PIRSR602401-1"/>
    </source>
</evidence>
<dbReference type="Pfam" id="PF00067">
    <property type="entry name" value="p450"/>
    <property type="match status" value="2"/>
</dbReference>
<dbReference type="AlphaFoldDB" id="A0AA39CY49"/>
<dbReference type="PROSITE" id="PS00086">
    <property type="entry name" value="CYTOCHROME_P450"/>
    <property type="match status" value="1"/>
</dbReference>
<dbReference type="PANTHER" id="PTHR46300:SF8">
    <property type="entry name" value="CYTOCHROME P450 2E1"/>
    <property type="match status" value="1"/>
</dbReference>
<evidence type="ECO:0000256" key="3">
    <source>
        <dbReference type="ARBA" id="ARBA00023002"/>
    </source>
</evidence>
<dbReference type="InterPro" id="IPR002401">
    <property type="entry name" value="Cyt_P450_E_grp-I"/>
</dbReference>
<dbReference type="GO" id="GO:0005506">
    <property type="term" value="F:iron ion binding"/>
    <property type="evidence" value="ECO:0007669"/>
    <property type="project" value="InterPro"/>
</dbReference>
<comment type="similarity">
    <text evidence="1 6">Belongs to the cytochrome P450 family.</text>
</comment>
<comment type="cofactor">
    <cofactor evidence="5">
        <name>heme</name>
        <dbReference type="ChEBI" id="CHEBI:30413"/>
    </cofactor>
</comment>
<dbReference type="SUPFAM" id="SSF48264">
    <property type="entry name" value="Cytochrome P450"/>
    <property type="match status" value="1"/>
</dbReference>
<name>A0AA39CY49_9EURO</name>
<dbReference type="InterPro" id="IPR036396">
    <property type="entry name" value="Cyt_P450_sf"/>
</dbReference>
<dbReference type="EMBL" id="JAPDRN010000034">
    <property type="protein sequence ID" value="KAJ9635319.1"/>
    <property type="molecule type" value="Genomic_DNA"/>
</dbReference>
<dbReference type="GO" id="GO:0004497">
    <property type="term" value="F:monooxygenase activity"/>
    <property type="evidence" value="ECO:0007669"/>
    <property type="project" value="UniProtKB-KW"/>
</dbReference>
<dbReference type="Proteomes" id="UP001172681">
    <property type="component" value="Unassembled WGS sequence"/>
</dbReference>
<protein>
    <recommendedName>
        <fullName evidence="9">Cytochrome P450</fullName>
    </recommendedName>
</protein>
<keyword evidence="5 6" id="KW-0349">Heme</keyword>
<keyword evidence="4 5" id="KW-0408">Iron</keyword>
<dbReference type="InterPro" id="IPR001128">
    <property type="entry name" value="Cyt_P450"/>
</dbReference>
<dbReference type="Gene3D" id="1.10.630.10">
    <property type="entry name" value="Cytochrome P450"/>
    <property type="match status" value="1"/>
</dbReference>
<keyword evidence="6" id="KW-0503">Monooxygenase</keyword>
<comment type="caution">
    <text evidence="7">The sequence shown here is derived from an EMBL/GenBank/DDBJ whole genome shotgun (WGS) entry which is preliminary data.</text>
</comment>
<evidence type="ECO:0008006" key="9">
    <source>
        <dbReference type="Google" id="ProtNLM"/>
    </source>
</evidence>
<proteinExistence type="inferred from homology"/>
<dbReference type="GO" id="GO:0016705">
    <property type="term" value="F:oxidoreductase activity, acting on paired donors, with incorporation or reduction of molecular oxygen"/>
    <property type="evidence" value="ECO:0007669"/>
    <property type="project" value="InterPro"/>
</dbReference>
<dbReference type="InterPro" id="IPR017972">
    <property type="entry name" value="Cyt_P450_CS"/>
</dbReference>
<evidence type="ECO:0000256" key="6">
    <source>
        <dbReference type="RuleBase" id="RU000461"/>
    </source>
</evidence>
<evidence type="ECO:0000256" key="2">
    <source>
        <dbReference type="ARBA" id="ARBA00022723"/>
    </source>
</evidence>
<sequence length="398" mass="45812">MAAQWEPWQTFQCMRMVESLMKQPERYVYWFDRYATLVSLKEIYGKIVDTPEDEEYHTMAISDRMHNIERLGTPGGYLVEIIPALLKLTAWMAPFRREAQELRNIELAYFTKLIGEAKQRWNSKVPESPDSFARCWLKHDNGWELELPDITYVLATLYGGGSGTTSNAMQTFVMTMALYPEWQTKLQEELDSIVGLDRLPSFADLPQLILVRAVAKEILRWRPVVPGSKTITYFSRFGMVANFSDLPHRLTIDDEYNGYHMPKGSFVHGNQWAIHRDGGLYPDGKTFNPNRYLEESWPTYKEPIEIHPNIKRFSAFGFGRRICPGLETADRSLIIQIATLAWTCNISKKLGPDGQVVLIDDMDYAEGSNVIPKPFQFELKPRSENCARMISEAVNAPY</sequence>